<sequence length="140" mass="15834">MDQKKNQSLGNFEITINGESMIDNEGNFQQEKLAEITDALSNNLQNALNTLNESLITKLEKLHANLVRLQNTDHTEWLNNLTVNSNVDLSNLVKDLPVFELSNNDGKLNFKLNNKSLFEIDLNQPQNPIIQNQQITSDNG</sequence>
<keyword evidence="2" id="KW-1185">Reference proteome</keyword>
<dbReference type="EMBL" id="PIQO01000001">
    <property type="protein sequence ID" value="PKR86794.1"/>
    <property type="molecule type" value="Genomic_DNA"/>
</dbReference>
<proteinExistence type="predicted"/>
<evidence type="ECO:0000313" key="2">
    <source>
        <dbReference type="Proteomes" id="UP000233440"/>
    </source>
</evidence>
<evidence type="ECO:0000313" key="1">
    <source>
        <dbReference type="EMBL" id="PKR86794.1"/>
    </source>
</evidence>
<organism evidence="1 2">
    <name type="scientific">Heyndrickxia camelliae</name>
    <dbReference type="NCBI Taxonomy" id="1707093"/>
    <lineage>
        <taxon>Bacteria</taxon>
        <taxon>Bacillati</taxon>
        <taxon>Bacillota</taxon>
        <taxon>Bacilli</taxon>
        <taxon>Bacillales</taxon>
        <taxon>Bacillaceae</taxon>
        <taxon>Heyndrickxia</taxon>
    </lineage>
</organism>
<dbReference type="Proteomes" id="UP000233440">
    <property type="component" value="Unassembled WGS sequence"/>
</dbReference>
<name>A0A2N3LQI5_9BACI</name>
<dbReference type="AlphaFoldDB" id="A0A2N3LQI5"/>
<comment type="caution">
    <text evidence="1">The sequence shown here is derived from an EMBL/GenBank/DDBJ whole genome shotgun (WGS) entry which is preliminary data.</text>
</comment>
<accession>A0A2N3LQI5</accession>
<reference evidence="1 2" key="1">
    <citation type="submission" date="2017-11" db="EMBL/GenBank/DDBJ databases">
        <title>Bacillus camelliae sp. nov., isolated from pu'er tea.</title>
        <authorList>
            <person name="Niu L."/>
        </authorList>
    </citation>
    <scope>NUCLEOTIDE SEQUENCE [LARGE SCALE GENOMIC DNA]</scope>
    <source>
        <strain evidence="1 2">7578-1</strain>
    </source>
</reference>
<gene>
    <name evidence="1" type="ORF">CWO92_01660</name>
</gene>
<protein>
    <submittedName>
        <fullName evidence="1">Uncharacterized protein</fullName>
    </submittedName>
</protein>
<dbReference type="RefSeq" id="WP_101352443.1">
    <property type="nucleotide sequence ID" value="NZ_PIQO01000001.1"/>
</dbReference>